<dbReference type="HOGENOM" id="CLU_171181_0_0_6"/>
<evidence type="ECO:0008006" key="4">
    <source>
        <dbReference type="Google" id="ProtNLM"/>
    </source>
</evidence>
<dbReference type="OrthoDB" id="5588209at2"/>
<proteinExistence type="inferred from homology"/>
<protein>
    <recommendedName>
        <fullName evidence="4">DUF406 family protein</fullName>
    </recommendedName>
</protein>
<accession>A0A090IA31</accession>
<sequence>MSSEVEQNVPCDACGCSAEMGFIIKEGDDVAEVSIFADNKTQLETEFTNYLALAKEVCDSVEHSTKISEDEKELHARLKFSCSAEKLIYELKTRSLRR</sequence>
<name>A0A090IA31_9GAMM</name>
<dbReference type="Proteomes" id="UP000032427">
    <property type="component" value="Chromosome 2"/>
</dbReference>
<dbReference type="GeneID" id="28542859"/>
<dbReference type="KEGG" id="awd:AWOD_II_0607"/>
<keyword evidence="3" id="KW-1185">Reference proteome</keyword>
<dbReference type="PATRIC" id="fig|80852.17.peg.3382"/>
<dbReference type="AlphaFoldDB" id="A0A090IA31"/>
<dbReference type="InterPro" id="IPR005272">
    <property type="entry name" value="DUF406"/>
</dbReference>
<evidence type="ECO:0000313" key="3">
    <source>
        <dbReference type="Proteomes" id="UP000032427"/>
    </source>
</evidence>
<evidence type="ECO:0000313" key="2">
    <source>
        <dbReference type="EMBL" id="CED57247.1"/>
    </source>
</evidence>
<dbReference type="PANTHER" id="PTHR38769">
    <property type="entry name" value="UPF0381 PROTEIN YFCZ-RELATED"/>
    <property type="match status" value="1"/>
</dbReference>
<reference evidence="3" key="1">
    <citation type="submission" date="2014-09" db="EMBL/GenBank/DDBJ databases">
        <authorList>
            <person name="Hjerde E."/>
        </authorList>
    </citation>
    <scope>NUCLEOTIDE SEQUENCE [LARGE SCALE GENOMIC DNA]</scope>
    <source>
        <strain evidence="3">06/09/139</strain>
    </source>
</reference>
<dbReference type="Gene3D" id="3.30.70.860">
    <property type="match status" value="1"/>
</dbReference>
<dbReference type="PANTHER" id="PTHR38769:SF1">
    <property type="entry name" value="UPF0381 PROTEIN YFCZ-RELATED"/>
    <property type="match status" value="1"/>
</dbReference>
<evidence type="ECO:0000256" key="1">
    <source>
        <dbReference type="ARBA" id="ARBA00006201"/>
    </source>
</evidence>
<dbReference type="InterPro" id="IPR035571">
    <property type="entry name" value="UPF0234-like_C"/>
</dbReference>
<dbReference type="GO" id="GO:0005829">
    <property type="term" value="C:cytosol"/>
    <property type="evidence" value="ECO:0007669"/>
    <property type="project" value="TreeGrafter"/>
</dbReference>
<gene>
    <name evidence="2" type="ORF">AWOD_II_0607</name>
</gene>
<organism evidence="2 3">
    <name type="scientific">Aliivibrio wodanis</name>
    <dbReference type="NCBI Taxonomy" id="80852"/>
    <lineage>
        <taxon>Bacteria</taxon>
        <taxon>Pseudomonadati</taxon>
        <taxon>Pseudomonadota</taxon>
        <taxon>Gammaproteobacteria</taxon>
        <taxon>Vibrionales</taxon>
        <taxon>Vibrionaceae</taxon>
        <taxon>Aliivibrio</taxon>
    </lineage>
</organism>
<comment type="similarity">
    <text evidence="1">Belongs to the UPF0381 family.</text>
</comment>
<dbReference type="EMBL" id="LN554847">
    <property type="protein sequence ID" value="CED57247.1"/>
    <property type="molecule type" value="Genomic_DNA"/>
</dbReference>
<dbReference type="Pfam" id="PF04175">
    <property type="entry name" value="DUF406"/>
    <property type="match status" value="1"/>
</dbReference>